<keyword evidence="2" id="KW-0472">Membrane</keyword>
<keyword evidence="2" id="KW-1133">Transmembrane helix</keyword>
<gene>
    <name evidence="3" type="ORF">SAMN05444584_0841</name>
</gene>
<protein>
    <submittedName>
        <fullName evidence="3">Uncharacterized protein</fullName>
    </submittedName>
</protein>
<evidence type="ECO:0000313" key="4">
    <source>
        <dbReference type="Proteomes" id="UP000243463"/>
    </source>
</evidence>
<organism evidence="3 4">
    <name type="scientific">Acinetobacter apis</name>
    <dbReference type="NCBI Taxonomy" id="1229165"/>
    <lineage>
        <taxon>Bacteria</taxon>
        <taxon>Pseudomonadati</taxon>
        <taxon>Pseudomonadota</taxon>
        <taxon>Gammaproteobacteria</taxon>
        <taxon>Moraxellales</taxon>
        <taxon>Moraxellaceae</taxon>
        <taxon>Acinetobacter</taxon>
    </lineage>
</organism>
<feature type="compositionally biased region" description="Basic and acidic residues" evidence="1">
    <location>
        <begin position="49"/>
        <end position="60"/>
    </location>
</feature>
<name>A0A217EFD5_9GAMM</name>
<evidence type="ECO:0000256" key="2">
    <source>
        <dbReference type="SAM" id="Phobius"/>
    </source>
</evidence>
<evidence type="ECO:0000256" key="1">
    <source>
        <dbReference type="SAM" id="MobiDB-lite"/>
    </source>
</evidence>
<evidence type="ECO:0000313" key="3">
    <source>
        <dbReference type="EMBL" id="SNQ28910.1"/>
    </source>
</evidence>
<feature type="transmembrane region" description="Helical" evidence="2">
    <location>
        <begin position="12"/>
        <end position="34"/>
    </location>
</feature>
<keyword evidence="4" id="KW-1185">Reference proteome</keyword>
<dbReference type="AlphaFoldDB" id="A0A217EFD5"/>
<proteinExistence type="predicted"/>
<dbReference type="EMBL" id="FZLN01000001">
    <property type="protein sequence ID" value="SNQ28910.1"/>
    <property type="molecule type" value="Genomic_DNA"/>
</dbReference>
<reference evidence="4" key="1">
    <citation type="submission" date="2017-06" db="EMBL/GenBank/DDBJ databases">
        <authorList>
            <person name="Varghese N."/>
            <person name="Submissions S."/>
        </authorList>
    </citation>
    <scope>NUCLEOTIDE SEQUENCE [LARGE SCALE GENOMIC DNA]</scope>
    <source>
        <strain evidence="4">ANC 5114</strain>
    </source>
</reference>
<feature type="region of interest" description="Disordered" evidence="1">
    <location>
        <begin position="49"/>
        <end position="75"/>
    </location>
</feature>
<keyword evidence="2" id="KW-0812">Transmembrane</keyword>
<accession>A0A217EFD5</accession>
<dbReference type="OrthoDB" id="6713257at2"/>
<sequence length="75" mass="8564">MSNEQRPKTKKPWIVFFLALLVPIGLVLMLFFAASKDVQTKKKYAEQRAEYAEQHKKDDQALASDPEATVSSHSR</sequence>
<dbReference type="Proteomes" id="UP000243463">
    <property type="component" value="Unassembled WGS sequence"/>
</dbReference>
<dbReference type="RefSeq" id="WP_088822922.1">
    <property type="nucleotide sequence ID" value="NZ_FZLN01000001.1"/>
</dbReference>